<comment type="caution">
    <text evidence="1">The sequence shown here is derived from an EMBL/GenBank/DDBJ whole genome shotgun (WGS) entry which is preliminary data.</text>
</comment>
<keyword evidence="2" id="KW-1185">Reference proteome</keyword>
<dbReference type="OrthoDB" id="5448633at2"/>
<accession>A0A094L995</accession>
<dbReference type="EMBL" id="JPER01000001">
    <property type="protein sequence ID" value="KFZ31363.1"/>
    <property type="molecule type" value="Genomic_DNA"/>
</dbReference>
<organism evidence="1 2">
    <name type="scientific">Pseudidiomarina salinarum</name>
    <dbReference type="NCBI Taxonomy" id="435908"/>
    <lineage>
        <taxon>Bacteria</taxon>
        <taxon>Pseudomonadati</taxon>
        <taxon>Pseudomonadota</taxon>
        <taxon>Gammaproteobacteria</taxon>
        <taxon>Alteromonadales</taxon>
        <taxon>Idiomarinaceae</taxon>
        <taxon>Pseudidiomarina</taxon>
    </lineage>
</organism>
<dbReference type="AlphaFoldDB" id="A0A094L995"/>
<evidence type="ECO:0000313" key="1">
    <source>
        <dbReference type="EMBL" id="KFZ31363.1"/>
    </source>
</evidence>
<dbReference type="Proteomes" id="UP000054363">
    <property type="component" value="Unassembled WGS sequence"/>
</dbReference>
<gene>
    <name evidence="1" type="ORF">IDSA_01150</name>
</gene>
<dbReference type="InterPro" id="IPR007833">
    <property type="entry name" value="Capsule_polysaccharide_synth"/>
</dbReference>
<name>A0A094L995_9GAMM</name>
<dbReference type="STRING" id="435908.IDSA_01150"/>
<dbReference type="GO" id="GO:0015774">
    <property type="term" value="P:polysaccharide transport"/>
    <property type="evidence" value="ECO:0007669"/>
    <property type="project" value="InterPro"/>
</dbReference>
<proteinExistence type="predicted"/>
<sequence length="470" mass="53670">MKKVVFSFSKLPIDLFVKMNRGLHEVGYEVVAIASHDYDPEIEKNTGSKITWYSWNSYNQGLDWTANVNYSLFQKLINNKYSTILPMFERYGPFNTGTMDVELRMLYDFSVAELIIKKHQPDIIIFSKQPESGLEYFLYLLAKEYSIEVRLTRFGLFTHSRVVTSDIEAPVVAANGEISHNIYKLSSTISEVSPLTKKYINEITKLDQNYIPPYEKNKVNGVTILKATSTLIKSIQSPRKFASYVINRNSGPIFKRALYKSYLRRISAVSDISSPSIYFPLHYQPELTTMPLGYEYVNQIKAIKLLSDKLPDNATIYVKEHPSVFSESSKVNKAFRPYNYYEWLARIPKVKLVDLSVSSLRLQIDTNATACITGSAGLESMLRGKPVIIFGAAAYENAPGVFKFEDLPENIDLDELLRFNQERFAEVDSFVEAFESVSYQFGEPPTSPDAMSMWMQNSYVRAILASFKNV</sequence>
<evidence type="ECO:0008006" key="3">
    <source>
        <dbReference type="Google" id="ProtNLM"/>
    </source>
</evidence>
<dbReference type="RefSeq" id="WP_034773673.1">
    <property type="nucleotide sequence ID" value="NZ_JPER01000001.1"/>
</dbReference>
<evidence type="ECO:0000313" key="2">
    <source>
        <dbReference type="Proteomes" id="UP000054363"/>
    </source>
</evidence>
<dbReference type="GO" id="GO:0000271">
    <property type="term" value="P:polysaccharide biosynthetic process"/>
    <property type="evidence" value="ECO:0007669"/>
    <property type="project" value="InterPro"/>
</dbReference>
<dbReference type="Pfam" id="PF05159">
    <property type="entry name" value="Capsule_synth"/>
    <property type="match status" value="1"/>
</dbReference>
<reference evidence="1 2" key="1">
    <citation type="submission" date="2014-06" db="EMBL/GenBank/DDBJ databases">
        <title>The draft genome sequence of Idiomarina salinarum ISL-52.</title>
        <authorList>
            <person name="Du J."/>
            <person name="Shao Z."/>
        </authorList>
    </citation>
    <scope>NUCLEOTIDE SEQUENCE [LARGE SCALE GENOMIC DNA]</scope>
    <source>
        <strain evidence="1 2">ISL-52</strain>
    </source>
</reference>
<protein>
    <recommendedName>
        <fullName evidence="3">Capsule biosynthesis protein</fullName>
    </recommendedName>
</protein>
<dbReference type="eggNOG" id="COG3562">
    <property type="taxonomic scope" value="Bacteria"/>
</dbReference>